<dbReference type="OrthoDB" id="10476246at2759"/>
<gene>
    <name evidence="2" type="ORF">GSOID_T00009637001</name>
</gene>
<reference evidence="2" key="1">
    <citation type="journal article" date="2010" name="Science">
        <title>Plasticity of animal genome architecture unmasked by rapid evolution of a pelagic tunicate.</title>
        <authorList>
            <person name="Denoeud F."/>
            <person name="Henriet S."/>
            <person name="Mungpakdee S."/>
            <person name="Aury J.M."/>
            <person name="Da Silva C."/>
            <person name="Brinkmann H."/>
            <person name="Mikhaleva J."/>
            <person name="Olsen L.C."/>
            <person name="Jubin C."/>
            <person name="Canestro C."/>
            <person name="Bouquet J.M."/>
            <person name="Danks G."/>
            <person name="Poulain J."/>
            <person name="Campsteijn C."/>
            <person name="Adamski M."/>
            <person name="Cross I."/>
            <person name="Yadetie F."/>
            <person name="Muffato M."/>
            <person name="Louis A."/>
            <person name="Butcher S."/>
            <person name="Tsagkogeorga G."/>
            <person name="Konrad A."/>
            <person name="Singh S."/>
            <person name="Jensen M.F."/>
            <person name="Cong E.H."/>
            <person name="Eikeseth-Otteraa H."/>
            <person name="Noel B."/>
            <person name="Anthouard V."/>
            <person name="Porcel B.M."/>
            <person name="Kachouri-Lafond R."/>
            <person name="Nishino A."/>
            <person name="Ugolini M."/>
            <person name="Chourrout P."/>
            <person name="Nishida H."/>
            <person name="Aasland R."/>
            <person name="Huzurbazar S."/>
            <person name="Westhof E."/>
            <person name="Delsuc F."/>
            <person name="Lehrach H."/>
            <person name="Reinhardt R."/>
            <person name="Weissenbach J."/>
            <person name="Roy S.W."/>
            <person name="Artiguenave F."/>
            <person name="Postlethwait J.H."/>
            <person name="Manak J.R."/>
            <person name="Thompson E.M."/>
            <person name="Jaillon O."/>
            <person name="Du Pasquier L."/>
            <person name="Boudinot P."/>
            <person name="Liberles D.A."/>
            <person name="Volff J.N."/>
            <person name="Philippe H."/>
            <person name="Lenhard B."/>
            <person name="Roest Crollius H."/>
            <person name="Wincker P."/>
            <person name="Chourrout D."/>
        </authorList>
    </citation>
    <scope>NUCLEOTIDE SEQUENCE [LARGE SCALE GENOMIC DNA]</scope>
</reference>
<feature type="compositionally biased region" description="Polar residues" evidence="1">
    <location>
        <begin position="365"/>
        <end position="378"/>
    </location>
</feature>
<evidence type="ECO:0000256" key="1">
    <source>
        <dbReference type="SAM" id="MobiDB-lite"/>
    </source>
</evidence>
<feature type="region of interest" description="Disordered" evidence="1">
    <location>
        <begin position="309"/>
        <end position="329"/>
    </location>
</feature>
<dbReference type="InParanoid" id="E4XF96"/>
<dbReference type="Proteomes" id="UP000001307">
    <property type="component" value="Unassembled WGS sequence"/>
</dbReference>
<protein>
    <submittedName>
        <fullName evidence="2">Uncharacterized protein</fullName>
    </submittedName>
</protein>
<organism evidence="2">
    <name type="scientific">Oikopleura dioica</name>
    <name type="common">Tunicate</name>
    <dbReference type="NCBI Taxonomy" id="34765"/>
    <lineage>
        <taxon>Eukaryota</taxon>
        <taxon>Metazoa</taxon>
        <taxon>Chordata</taxon>
        <taxon>Tunicata</taxon>
        <taxon>Appendicularia</taxon>
        <taxon>Copelata</taxon>
        <taxon>Oikopleuridae</taxon>
        <taxon>Oikopleura</taxon>
    </lineage>
</organism>
<sequence length="389" mass="44902">MLELHEGELLKVMLVHMGFENEHILSTPNIFSEREINHSMQFYGILGFLIEKLHLKNAKRLKQTLSADIRFYSNLRERRDFRKTVLAYLKTINEEKLTFKISLYDRPYGESVFNYFFTFINYLRKPLKVVDSVSSTLKIFVASKNDELKSLITLQSEFAYPLSDEMVKKHIKTRSKAILDFDKQTNSTEVKPITQAEKNRIAECYKSLGTSLIECDVPKITTVFLENDVDCYTIHIIDGIVSLSSFLENPRTVENSIDSLNEKMKLLQAELSKSEDITSVENINKTPNRDSIGVQMLEEINKNLSLFSERETEERQPKTRVATPRRKKRQTCADVQNLLQRTFHREAGTILKSNTTLSTTRAFNETSGHAKQTLASNEESSDDIFNPFE</sequence>
<proteinExistence type="predicted"/>
<evidence type="ECO:0000313" key="3">
    <source>
        <dbReference type="Proteomes" id="UP000001307"/>
    </source>
</evidence>
<evidence type="ECO:0000313" key="2">
    <source>
        <dbReference type="EMBL" id="CBY24284.1"/>
    </source>
</evidence>
<dbReference type="EMBL" id="FN653044">
    <property type="protein sequence ID" value="CBY24284.1"/>
    <property type="molecule type" value="Genomic_DNA"/>
</dbReference>
<accession>E4XF96</accession>
<feature type="region of interest" description="Disordered" evidence="1">
    <location>
        <begin position="365"/>
        <end position="389"/>
    </location>
</feature>
<keyword evidence="3" id="KW-1185">Reference proteome</keyword>
<name>E4XF96_OIKDI</name>
<dbReference type="AlphaFoldDB" id="E4XF96"/>